<protein>
    <submittedName>
        <fullName evidence="4">Uncharacterized protein</fullName>
    </submittedName>
</protein>
<comment type="caution">
    <text evidence="4">The sequence shown here is derived from an EMBL/GenBank/DDBJ whole genome shotgun (WGS) entry which is preliminary data.</text>
</comment>
<evidence type="ECO:0000256" key="3">
    <source>
        <dbReference type="ARBA" id="ARBA00023002"/>
    </source>
</evidence>
<dbReference type="Gene3D" id="3.40.50.720">
    <property type="entry name" value="NAD(P)-binding Rossmann-like Domain"/>
    <property type="match status" value="1"/>
</dbReference>
<keyword evidence="3" id="KW-0560">Oxidoreductase</keyword>
<dbReference type="Pfam" id="PF00106">
    <property type="entry name" value="adh_short"/>
    <property type="match status" value="2"/>
</dbReference>
<accession>A0ABR3TEQ7</accession>
<dbReference type="EMBL" id="JAKEKT020000083">
    <property type="protein sequence ID" value="KAL1638030.1"/>
    <property type="molecule type" value="Genomic_DNA"/>
</dbReference>
<evidence type="ECO:0000313" key="5">
    <source>
        <dbReference type="Proteomes" id="UP001521184"/>
    </source>
</evidence>
<dbReference type="InterPro" id="IPR002347">
    <property type="entry name" value="SDR_fam"/>
</dbReference>
<evidence type="ECO:0000256" key="2">
    <source>
        <dbReference type="ARBA" id="ARBA00022857"/>
    </source>
</evidence>
<dbReference type="InterPro" id="IPR020904">
    <property type="entry name" value="Sc_DH/Rdtase_CS"/>
</dbReference>
<dbReference type="InterPro" id="IPR036291">
    <property type="entry name" value="NAD(P)-bd_dom_sf"/>
</dbReference>
<comment type="similarity">
    <text evidence="1">Belongs to the short-chain dehydrogenases/reductases (SDR) family.</text>
</comment>
<dbReference type="PANTHER" id="PTHR43180:SF16">
    <property type="entry name" value="BACILYSIN BIOSYNTHESIS OXIDOREDUCTASE BACC"/>
    <property type="match status" value="1"/>
</dbReference>
<sequence>MAPNKAIPLSPALDAAALQIDVSGVSLADKNVLITGAASGMGAAIAQAAYITLVDINHALGAAVASQLQHRGLHAQFVAADVTSWPAQVAAFKAALRFHPAHRLDIVVANAGAVGEPLIGGNDNNDADNADTVALDGPDPPQPDTYPWAVNSVGIAFTAKLAQLYFETAAATSTDEHVDHAKSLVLVSSVAAYLDFPGMAAYCGSKFGARGLFRNIRATFAARGIAVNMLAPHIYDTPMCAAFLPVFRHVGLPVSDMGCVS</sequence>
<keyword evidence="2" id="KW-0521">NADP</keyword>
<dbReference type="PROSITE" id="PS00061">
    <property type="entry name" value="ADH_SHORT"/>
    <property type="match status" value="1"/>
</dbReference>
<dbReference type="PRINTS" id="PR00081">
    <property type="entry name" value="GDHRDH"/>
</dbReference>
<reference evidence="4 5" key="1">
    <citation type="journal article" date="2023" name="Plant Dis.">
        <title>First Report of Diplodia intermedia Causing Canker and Dieback Diseases on Apple Trees in Canada.</title>
        <authorList>
            <person name="Ellouze W."/>
            <person name="Ilyukhin E."/>
            <person name="Sulman M."/>
            <person name="Ali S."/>
        </authorList>
    </citation>
    <scope>NUCLEOTIDE SEQUENCE [LARGE SCALE GENOMIC DNA]</scope>
    <source>
        <strain evidence="4 5">M45-28</strain>
    </source>
</reference>
<dbReference type="PANTHER" id="PTHR43180">
    <property type="entry name" value="3-OXOACYL-(ACYL-CARRIER-PROTEIN) REDUCTASE (AFU_ORTHOLOGUE AFUA_6G11210)"/>
    <property type="match status" value="1"/>
</dbReference>
<dbReference type="Proteomes" id="UP001521184">
    <property type="component" value="Unassembled WGS sequence"/>
</dbReference>
<organism evidence="4 5">
    <name type="scientific">Diplodia intermedia</name>
    <dbReference type="NCBI Taxonomy" id="856260"/>
    <lineage>
        <taxon>Eukaryota</taxon>
        <taxon>Fungi</taxon>
        <taxon>Dikarya</taxon>
        <taxon>Ascomycota</taxon>
        <taxon>Pezizomycotina</taxon>
        <taxon>Dothideomycetes</taxon>
        <taxon>Dothideomycetes incertae sedis</taxon>
        <taxon>Botryosphaeriales</taxon>
        <taxon>Botryosphaeriaceae</taxon>
        <taxon>Diplodia</taxon>
    </lineage>
</organism>
<name>A0ABR3TEQ7_9PEZI</name>
<dbReference type="SUPFAM" id="SSF51735">
    <property type="entry name" value="NAD(P)-binding Rossmann-fold domains"/>
    <property type="match status" value="1"/>
</dbReference>
<gene>
    <name evidence="4" type="ORF">SLS58_009051</name>
</gene>
<evidence type="ECO:0000313" key="4">
    <source>
        <dbReference type="EMBL" id="KAL1638030.1"/>
    </source>
</evidence>
<keyword evidence="5" id="KW-1185">Reference proteome</keyword>
<evidence type="ECO:0000256" key="1">
    <source>
        <dbReference type="ARBA" id="ARBA00006484"/>
    </source>
</evidence>
<proteinExistence type="inferred from homology"/>